<dbReference type="RefSeq" id="WP_200269908.1">
    <property type="nucleotide sequence ID" value="NZ_JAENHN010000037.1"/>
</dbReference>
<keyword evidence="1" id="KW-1133">Transmembrane helix</keyword>
<keyword evidence="3" id="KW-0418">Kinase</keyword>
<evidence type="ECO:0000313" key="3">
    <source>
        <dbReference type="EMBL" id="MBK1811580.1"/>
    </source>
</evidence>
<dbReference type="InterPro" id="IPR010559">
    <property type="entry name" value="Sig_transdc_His_kin_internal"/>
</dbReference>
<feature type="domain" description="Signal transduction histidine kinase internal region" evidence="2">
    <location>
        <begin position="83"/>
        <end position="149"/>
    </location>
</feature>
<sequence>MKKETKGNTEADWSMRIKRTFEALLVLANLFCLYMAITYRILWVMAIIILNMLYYINNLKITRYKDENYKIKVLEQKLLEEESHTIFNTLNIISYFTRNDDTLARKLIVELSTYLRDVSKNDKDIVKIEEEIKTLNSYIYIQKIRFEQDFDLAININDVEYVPKLLLLRLVKLSCKINTINQRGAISSLNIYSSNNTNNYVVSCKKFKEADIVYENFNDEFIKLFKEELMIKYDGNLTIDISSEEAKISIYIDKSNLGEAYV</sequence>
<accession>A0ABS1EQG3</accession>
<keyword evidence="4" id="KW-1185">Reference proteome</keyword>
<evidence type="ECO:0000259" key="2">
    <source>
        <dbReference type="Pfam" id="PF06580"/>
    </source>
</evidence>
<evidence type="ECO:0000256" key="1">
    <source>
        <dbReference type="SAM" id="Phobius"/>
    </source>
</evidence>
<name>A0ABS1EQG3_9CLOT</name>
<keyword evidence="3" id="KW-0808">Transferase</keyword>
<dbReference type="PANTHER" id="PTHR34220">
    <property type="entry name" value="SENSOR HISTIDINE KINASE YPDA"/>
    <property type="match status" value="1"/>
</dbReference>
<keyword evidence="1" id="KW-0812">Transmembrane</keyword>
<organism evidence="3 4">
    <name type="scientific">Clostridium yunnanense</name>
    <dbReference type="NCBI Taxonomy" id="2800325"/>
    <lineage>
        <taxon>Bacteria</taxon>
        <taxon>Bacillati</taxon>
        <taxon>Bacillota</taxon>
        <taxon>Clostridia</taxon>
        <taxon>Eubacteriales</taxon>
        <taxon>Clostridiaceae</taxon>
        <taxon>Clostridium</taxon>
    </lineage>
</organism>
<dbReference type="GO" id="GO:0016301">
    <property type="term" value="F:kinase activity"/>
    <property type="evidence" value="ECO:0007669"/>
    <property type="project" value="UniProtKB-KW"/>
</dbReference>
<dbReference type="Proteomes" id="UP000596739">
    <property type="component" value="Unassembled WGS sequence"/>
</dbReference>
<dbReference type="PANTHER" id="PTHR34220:SF7">
    <property type="entry name" value="SENSOR HISTIDINE KINASE YPDA"/>
    <property type="match status" value="1"/>
</dbReference>
<protein>
    <submittedName>
        <fullName evidence="3">Histidine kinase</fullName>
    </submittedName>
</protein>
<proteinExistence type="predicted"/>
<keyword evidence="1" id="KW-0472">Membrane</keyword>
<dbReference type="EMBL" id="JAENHN010000037">
    <property type="protein sequence ID" value="MBK1811580.1"/>
    <property type="molecule type" value="Genomic_DNA"/>
</dbReference>
<evidence type="ECO:0000313" key="4">
    <source>
        <dbReference type="Proteomes" id="UP000596739"/>
    </source>
</evidence>
<feature type="transmembrane region" description="Helical" evidence="1">
    <location>
        <begin position="21"/>
        <end position="37"/>
    </location>
</feature>
<reference evidence="4" key="1">
    <citation type="submission" date="2021-01" db="EMBL/GenBank/DDBJ databases">
        <title>Genome public.</title>
        <authorList>
            <person name="Liu C."/>
            <person name="Sun Q."/>
        </authorList>
    </citation>
    <scope>NUCLEOTIDE SEQUENCE [LARGE SCALE GENOMIC DNA]</scope>
    <source>
        <strain evidence="4">YIM B02505</strain>
    </source>
</reference>
<comment type="caution">
    <text evidence="3">The sequence shown here is derived from an EMBL/GenBank/DDBJ whole genome shotgun (WGS) entry which is preliminary data.</text>
</comment>
<gene>
    <name evidence="3" type="ORF">JHL18_13210</name>
</gene>
<dbReference type="Pfam" id="PF06580">
    <property type="entry name" value="His_kinase"/>
    <property type="match status" value="1"/>
</dbReference>
<dbReference type="InterPro" id="IPR050640">
    <property type="entry name" value="Bact_2-comp_sensor_kinase"/>
</dbReference>